<organism evidence="2 3">
    <name type="scientific">Ooceraea biroi</name>
    <name type="common">Clonal raider ant</name>
    <name type="synonym">Cerapachys biroi</name>
    <dbReference type="NCBI Taxonomy" id="2015173"/>
    <lineage>
        <taxon>Eukaryota</taxon>
        <taxon>Metazoa</taxon>
        <taxon>Ecdysozoa</taxon>
        <taxon>Arthropoda</taxon>
        <taxon>Hexapoda</taxon>
        <taxon>Insecta</taxon>
        <taxon>Pterygota</taxon>
        <taxon>Neoptera</taxon>
        <taxon>Endopterygota</taxon>
        <taxon>Hymenoptera</taxon>
        <taxon>Apocrita</taxon>
        <taxon>Aculeata</taxon>
        <taxon>Formicoidea</taxon>
        <taxon>Formicidae</taxon>
        <taxon>Dorylinae</taxon>
        <taxon>Ooceraea</taxon>
    </lineage>
</organism>
<reference evidence="2 3" key="1">
    <citation type="journal article" date="2014" name="Curr. Biol.">
        <title>The genome of the clonal raider ant Cerapachys biroi.</title>
        <authorList>
            <person name="Oxley P.R."/>
            <person name="Ji L."/>
            <person name="Fetter-Pruneda I."/>
            <person name="McKenzie S.K."/>
            <person name="Li C."/>
            <person name="Hu H."/>
            <person name="Zhang G."/>
            <person name="Kronauer D.J."/>
        </authorList>
    </citation>
    <scope>NUCLEOTIDE SEQUENCE [LARGE SCALE GENOMIC DNA]</scope>
</reference>
<keyword evidence="3" id="KW-1185">Reference proteome</keyword>
<dbReference type="EMBL" id="KK107535">
    <property type="protein sequence ID" value="EZA49219.1"/>
    <property type="molecule type" value="Genomic_DNA"/>
</dbReference>
<proteinExistence type="predicted"/>
<evidence type="ECO:0000313" key="2">
    <source>
        <dbReference type="EMBL" id="EZA49219.1"/>
    </source>
</evidence>
<accession>A0A026W2F9</accession>
<evidence type="ECO:0000256" key="1">
    <source>
        <dbReference type="SAM" id="MobiDB-lite"/>
    </source>
</evidence>
<feature type="region of interest" description="Disordered" evidence="1">
    <location>
        <begin position="1"/>
        <end position="35"/>
    </location>
</feature>
<protein>
    <submittedName>
        <fullName evidence="2">Uncharacterized protein</fullName>
    </submittedName>
</protein>
<feature type="compositionally biased region" description="Basic and acidic residues" evidence="1">
    <location>
        <begin position="25"/>
        <end position="34"/>
    </location>
</feature>
<dbReference type="Proteomes" id="UP000053097">
    <property type="component" value="Unassembled WGS sequence"/>
</dbReference>
<feature type="compositionally biased region" description="Basic and acidic residues" evidence="1">
    <location>
        <begin position="1"/>
        <end position="18"/>
    </location>
</feature>
<gene>
    <name evidence="2" type="ORF">X777_12306</name>
</gene>
<name>A0A026W2F9_OOCBI</name>
<sequence>MSWTRNNHEPRQGRRERETDEDGGEKDSARDFTYARRRTKVKHAANHVTGIRCGVRQNCTDWASLDPTTGTRSRTRACRARRSWVVGVQSSFDFESSRRSGAWVAS</sequence>
<evidence type="ECO:0000313" key="3">
    <source>
        <dbReference type="Proteomes" id="UP000053097"/>
    </source>
</evidence>
<dbReference type="AlphaFoldDB" id="A0A026W2F9"/>